<protein>
    <submittedName>
        <fullName evidence="1">2388_t:CDS:1</fullName>
    </submittedName>
</protein>
<comment type="caution">
    <text evidence="1">The sequence shown here is derived from an EMBL/GenBank/DDBJ whole genome shotgun (WGS) entry which is preliminary data.</text>
</comment>
<keyword evidence="2" id="KW-1185">Reference proteome</keyword>
<feature type="non-terminal residue" evidence="1">
    <location>
        <position position="1"/>
    </location>
</feature>
<evidence type="ECO:0000313" key="1">
    <source>
        <dbReference type="EMBL" id="CAG8743133.1"/>
    </source>
</evidence>
<reference evidence="1" key="1">
    <citation type="submission" date="2021-06" db="EMBL/GenBank/DDBJ databases">
        <authorList>
            <person name="Kallberg Y."/>
            <person name="Tangrot J."/>
            <person name="Rosling A."/>
        </authorList>
    </citation>
    <scope>NUCLEOTIDE SEQUENCE</scope>
    <source>
        <strain evidence="1">28 12/20/2015</strain>
    </source>
</reference>
<organism evidence="1 2">
    <name type="scientific">Cetraspora pellucida</name>
    <dbReference type="NCBI Taxonomy" id="1433469"/>
    <lineage>
        <taxon>Eukaryota</taxon>
        <taxon>Fungi</taxon>
        <taxon>Fungi incertae sedis</taxon>
        <taxon>Mucoromycota</taxon>
        <taxon>Glomeromycotina</taxon>
        <taxon>Glomeromycetes</taxon>
        <taxon>Diversisporales</taxon>
        <taxon>Gigasporaceae</taxon>
        <taxon>Cetraspora</taxon>
    </lineage>
</organism>
<feature type="non-terminal residue" evidence="1">
    <location>
        <position position="54"/>
    </location>
</feature>
<accession>A0ACA9QAM9</accession>
<dbReference type="Proteomes" id="UP000789366">
    <property type="component" value="Unassembled WGS sequence"/>
</dbReference>
<proteinExistence type="predicted"/>
<name>A0ACA9QAM9_9GLOM</name>
<dbReference type="EMBL" id="CAJVPW010038940">
    <property type="protein sequence ID" value="CAG8743133.1"/>
    <property type="molecule type" value="Genomic_DNA"/>
</dbReference>
<gene>
    <name evidence="1" type="ORF">SPELUC_LOCUS13952</name>
</gene>
<evidence type="ECO:0000313" key="2">
    <source>
        <dbReference type="Proteomes" id="UP000789366"/>
    </source>
</evidence>
<sequence length="54" mass="6456">DYTEYKKLFLLTKSQTNMPRELSEDLKLRIVYMNVDGYSNEDIIKFLYISESTV</sequence>